<feature type="compositionally biased region" description="Acidic residues" evidence="10">
    <location>
        <begin position="76"/>
        <end position="92"/>
    </location>
</feature>
<dbReference type="EC" id="2.3.1.-" evidence="9"/>
<feature type="compositionally biased region" description="Acidic residues" evidence="10">
    <location>
        <begin position="142"/>
        <end position="155"/>
    </location>
</feature>
<feature type="compositionally biased region" description="Basic and acidic residues" evidence="10">
    <location>
        <begin position="203"/>
        <end position="222"/>
    </location>
</feature>
<keyword evidence="6 9" id="KW-0012">Acyltransferase</keyword>
<reference evidence="13 14" key="1">
    <citation type="submission" date="2018-10" db="EMBL/GenBank/DDBJ databases">
        <title>Sinomicrobium pectinilyticum sp. nov., a pectinase-producing bacterium isolated from alkaline and saline soil, and emended description of the genus Sinomicrobium.</title>
        <authorList>
            <person name="Cheng B."/>
            <person name="Li C."/>
            <person name="Lai Q."/>
            <person name="Du M."/>
            <person name="Shao Z."/>
            <person name="Xu P."/>
            <person name="Yang C."/>
        </authorList>
    </citation>
    <scope>NUCLEOTIDE SEQUENCE [LARGE SCALE GENOMIC DNA]</scope>
    <source>
        <strain evidence="13 14">5DNS001</strain>
    </source>
</reference>
<evidence type="ECO:0000256" key="8">
    <source>
        <dbReference type="ARBA" id="ARBA00048370"/>
    </source>
</evidence>
<gene>
    <name evidence="13" type="ORF">ED312_01465</name>
</gene>
<dbReference type="PROSITE" id="PS50968">
    <property type="entry name" value="BIOTINYL_LIPOYL"/>
    <property type="match status" value="1"/>
</dbReference>
<evidence type="ECO:0000256" key="4">
    <source>
        <dbReference type="ARBA" id="ARBA00022679"/>
    </source>
</evidence>
<evidence type="ECO:0000256" key="9">
    <source>
        <dbReference type="RuleBase" id="RU003423"/>
    </source>
</evidence>
<comment type="caution">
    <text evidence="13">The sequence shown here is derived from an EMBL/GenBank/DDBJ whole genome shotgun (WGS) entry which is preliminary data.</text>
</comment>
<evidence type="ECO:0000256" key="2">
    <source>
        <dbReference type="ARBA" id="ARBA00007317"/>
    </source>
</evidence>
<dbReference type="InterPro" id="IPR036625">
    <property type="entry name" value="E3-bd_dom_sf"/>
</dbReference>
<dbReference type="PANTHER" id="PTHR43178:SF2">
    <property type="entry name" value="DIHYDROLIPOYLLYSINE-RESIDUE ACETYLTRANSFERASE COMPONENT OF PYRUVATE DEHYDROGENASE COMPLEX"/>
    <property type="match status" value="1"/>
</dbReference>
<organism evidence="13 14">
    <name type="scientific">Sinomicrobium pectinilyticum</name>
    <dbReference type="NCBI Taxonomy" id="1084421"/>
    <lineage>
        <taxon>Bacteria</taxon>
        <taxon>Pseudomonadati</taxon>
        <taxon>Bacteroidota</taxon>
        <taxon>Flavobacteriia</taxon>
        <taxon>Flavobacteriales</taxon>
        <taxon>Flavobacteriaceae</taxon>
        <taxon>Sinomicrobium</taxon>
    </lineage>
</organism>
<dbReference type="InterPro" id="IPR001078">
    <property type="entry name" value="2-oxoacid_DH_actylTfrase"/>
</dbReference>
<dbReference type="PANTHER" id="PTHR43178">
    <property type="entry name" value="DIHYDROLIPOAMIDE ACETYLTRANSFERASE COMPONENT OF PYRUVATE DEHYDROGENASE COMPLEX"/>
    <property type="match status" value="1"/>
</dbReference>
<proteinExistence type="inferred from homology"/>
<comment type="function">
    <text evidence="7">The pyruvate dehydrogenase complex catalyzes the overall conversion of pyruvate to acetyl-CoA and CO(2). It contains multiple copies of three enzymatic components: pyruvate dehydrogenase (E1), dihydrolipoamide acetyltransferase (E2) and lipoamide dehydrogenase (E3).</text>
</comment>
<dbReference type="PROSITE" id="PS51826">
    <property type="entry name" value="PSBD"/>
    <property type="match status" value="1"/>
</dbReference>
<feature type="compositionally biased region" description="Basic and acidic residues" evidence="10">
    <location>
        <begin position="156"/>
        <end position="172"/>
    </location>
</feature>
<evidence type="ECO:0000256" key="7">
    <source>
        <dbReference type="ARBA" id="ARBA00025211"/>
    </source>
</evidence>
<dbReference type="CDD" id="cd06849">
    <property type="entry name" value="lipoyl_domain"/>
    <property type="match status" value="1"/>
</dbReference>
<feature type="domain" description="Lipoyl-binding" evidence="11">
    <location>
        <begin position="2"/>
        <end position="77"/>
    </location>
</feature>
<evidence type="ECO:0000256" key="5">
    <source>
        <dbReference type="ARBA" id="ARBA00022823"/>
    </source>
</evidence>
<dbReference type="InterPro" id="IPR011053">
    <property type="entry name" value="Single_hybrid_motif"/>
</dbReference>
<dbReference type="SUPFAM" id="SSF51230">
    <property type="entry name" value="Single hybrid motif"/>
    <property type="match status" value="1"/>
</dbReference>
<feature type="compositionally biased region" description="Basic and acidic residues" evidence="10">
    <location>
        <begin position="93"/>
        <end position="141"/>
    </location>
</feature>
<dbReference type="OrthoDB" id="9805770at2"/>
<dbReference type="Proteomes" id="UP000267469">
    <property type="component" value="Unassembled WGS sequence"/>
</dbReference>
<keyword evidence="5 9" id="KW-0450">Lipoyl</keyword>
<dbReference type="InterPro" id="IPR000089">
    <property type="entry name" value="Biotin_lipoyl"/>
</dbReference>
<dbReference type="Gene3D" id="4.10.320.10">
    <property type="entry name" value="E3-binding domain"/>
    <property type="match status" value="1"/>
</dbReference>
<evidence type="ECO:0000256" key="6">
    <source>
        <dbReference type="ARBA" id="ARBA00023315"/>
    </source>
</evidence>
<evidence type="ECO:0000259" key="11">
    <source>
        <dbReference type="PROSITE" id="PS50968"/>
    </source>
</evidence>
<dbReference type="AlphaFoldDB" id="A0A3N0F391"/>
<dbReference type="InterPro" id="IPR050743">
    <property type="entry name" value="2-oxoacid_DH_E2_comp"/>
</dbReference>
<evidence type="ECO:0000256" key="3">
    <source>
        <dbReference type="ARBA" id="ARBA00011484"/>
    </source>
</evidence>
<dbReference type="RefSeq" id="WP_123214225.1">
    <property type="nucleotide sequence ID" value="NZ_RJTM01000005.1"/>
</dbReference>
<dbReference type="GO" id="GO:0006086">
    <property type="term" value="P:pyruvate decarboxylation to acetyl-CoA"/>
    <property type="evidence" value="ECO:0007669"/>
    <property type="project" value="TreeGrafter"/>
</dbReference>
<comment type="catalytic activity">
    <reaction evidence="8">
        <text>N(6)-[(R)-dihydrolipoyl]-L-lysyl-[protein] + acetyl-CoA = N(6)-[(R)-S(8)-acetyldihydrolipoyl]-L-lysyl-[protein] + CoA</text>
        <dbReference type="Rhea" id="RHEA:17017"/>
        <dbReference type="Rhea" id="RHEA-COMP:10475"/>
        <dbReference type="Rhea" id="RHEA-COMP:10478"/>
        <dbReference type="ChEBI" id="CHEBI:57287"/>
        <dbReference type="ChEBI" id="CHEBI:57288"/>
        <dbReference type="ChEBI" id="CHEBI:83100"/>
        <dbReference type="ChEBI" id="CHEBI:83111"/>
        <dbReference type="EC" id="2.3.1.12"/>
    </reaction>
</comment>
<protein>
    <recommendedName>
        <fullName evidence="9">Dihydrolipoamide acetyltransferase component of pyruvate dehydrogenase complex</fullName>
        <ecNumber evidence="9">2.3.1.-</ecNumber>
    </recommendedName>
</protein>
<sequence>MAKEVKIPQISEGVDSARVSEILIETGDYIETDQSVIVLETDKASAEVPSSHEGTVKEIKVAEGDEVEVGAVVLILEEDGKESGGEEEEKEEEDAKGKKEKENKKKKDKEEEGDKREEEEVEEGRNKTPEDKEGKEKKDKEEEPEDKEKEEEKEESEEKKKEGTDDERKTGEELPASPMVRKLARELGVDLASVEGSGPGGRISEEDVKSYTRKQGTDKAAEPKGLSLPDFSKWGAVETKSLSGIRMATGKNTTASWQHIPHVFQFDEADITGIEQYMEKNREKVQKEGGKLTITAILVKIVANALQQFPKFNASVDMERKEMILKKYINISIAVATDKGLLMPVIKDADRKNIIELAVEITEVAEKARNGKLGPEEMEGGNFSVSNLGGVGGTNFTPVIYHPQVAILGISQAAIRPIYVGGNFEPREILPLSLSYDHRLIDGVEGAGFLSWIKQALEDPYKALLGA</sequence>
<dbReference type="EMBL" id="RJTM01000005">
    <property type="protein sequence ID" value="RNL94515.1"/>
    <property type="molecule type" value="Genomic_DNA"/>
</dbReference>
<dbReference type="InterPro" id="IPR004167">
    <property type="entry name" value="PSBD"/>
</dbReference>
<dbReference type="GO" id="GO:0031405">
    <property type="term" value="F:lipoic acid binding"/>
    <property type="evidence" value="ECO:0007669"/>
    <property type="project" value="TreeGrafter"/>
</dbReference>
<evidence type="ECO:0000313" key="14">
    <source>
        <dbReference type="Proteomes" id="UP000267469"/>
    </source>
</evidence>
<dbReference type="Gene3D" id="2.40.50.100">
    <property type="match status" value="1"/>
</dbReference>
<keyword evidence="4 9" id="KW-0808">Transferase</keyword>
<dbReference type="FunFam" id="3.30.559.10:FF:000004">
    <property type="entry name" value="Acetyltransferase component of pyruvate dehydrogenase complex"/>
    <property type="match status" value="1"/>
</dbReference>
<dbReference type="Pfam" id="PF02817">
    <property type="entry name" value="E3_binding"/>
    <property type="match status" value="1"/>
</dbReference>
<dbReference type="SUPFAM" id="SSF52777">
    <property type="entry name" value="CoA-dependent acyltransferases"/>
    <property type="match status" value="1"/>
</dbReference>
<comment type="subunit">
    <text evidence="3">Forms a 24-polypeptide structural core with octahedral symmetry.</text>
</comment>
<keyword evidence="14" id="KW-1185">Reference proteome</keyword>
<dbReference type="GO" id="GO:0004742">
    <property type="term" value="F:dihydrolipoyllysine-residue acetyltransferase activity"/>
    <property type="evidence" value="ECO:0007669"/>
    <property type="project" value="UniProtKB-EC"/>
</dbReference>
<feature type="domain" description="Peripheral subunit-binding (PSBD)" evidence="12">
    <location>
        <begin position="175"/>
        <end position="212"/>
    </location>
</feature>
<comment type="cofactor">
    <cofactor evidence="1 9">
        <name>(R)-lipoate</name>
        <dbReference type="ChEBI" id="CHEBI:83088"/>
    </cofactor>
</comment>
<dbReference type="Pfam" id="PF00198">
    <property type="entry name" value="2-oxoacid_dh"/>
    <property type="match status" value="1"/>
</dbReference>
<evidence type="ECO:0000256" key="10">
    <source>
        <dbReference type="SAM" id="MobiDB-lite"/>
    </source>
</evidence>
<name>A0A3N0F391_SINP1</name>
<dbReference type="InterPro" id="IPR023213">
    <property type="entry name" value="CAT-like_dom_sf"/>
</dbReference>
<dbReference type="SUPFAM" id="SSF47005">
    <property type="entry name" value="Peripheral subunit-binding domain of 2-oxo acid dehydrogenase complex"/>
    <property type="match status" value="1"/>
</dbReference>
<evidence type="ECO:0000259" key="12">
    <source>
        <dbReference type="PROSITE" id="PS51826"/>
    </source>
</evidence>
<evidence type="ECO:0000313" key="13">
    <source>
        <dbReference type="EMBL" id="RNL94515.1"/>
    </source>
</evidence>
<accession>A0A3N0F391</accession>
<dbReference type="Gene3D" id="3.30.559.10">
    <property type="entry name" value="Chloramphenicol acetyltransferase-like domain"/>
    <property type="match status" value="1"/>
</dbReference>
<evidence type="ECO:0000256" key="1">
    <source>
        <dbReference type="ARBA" id="ARBA00001938"/>
    </source>
</evidence>
<comment type="similarity">
    <text evidence="2 9">Belongs to the 2-oxoacid dehydrogenase family.</text>
</comment>
<dbReference type="Pfam" id="PF00364">
    <property type="entry name" value="Biotin_lipoyl"/>
    <property type="match status" value="1"/>
</dbReference>
<feature type="region of interest" description="Disordered" evidence="10">
    <location>
        <begin position="72"/>
        <end position="225"/>
    </location>
</feature>
<dbReference type="InterPro" id="IPR003016">
    <property type="entry name" value="2-oxoA_DH_lipoyl-BS"/>
</dbReference>
<dbReference type="GO" id="GO:0005737">
    <property type="term" value="C:cytoplasm"/>
    <property type="evidence" value="ECO:0007669"/>
    <property type="project" value="TreeGrafter"/>
</dbReference>
<dbReference type="PROSITE" id="PS00189">
    <property type="entry name" value="LIPOYL"/>
    <property type="match status" value="1"/>
</dbReference>